<dbReference type="SUPFAM" id="SSF161098">
    <property type="entry name" value="MetI-like"/>
    <property type="match status" value="1"/>
</dbReference>
<keyword evidence="2 12" id="KW-0813">Transport</keyword>
<feature type="transmembrane region" description="Helical" evidence="12">
    <location>
        <begin position="104"/>
        <end position="125"/>
    </location>
</feature>
<evidence type="ECO:0000313" key="15">
    <source>
        <dbReference type="Proteomes" id="UP000644610"/>
    </source>
</evidence>
<keyword evidence="5 12" id="KW-0812">Transmembrane</keyword>
<evidence type="ECO:0000259" key="13">
    <source>
        <dbReference type="PROSITE" id="PS50928"/>
    </source>
</evidence>
<evidence type="ECO:0000256" key="1">
    <source>
        <dbReference type="ARBA" id="ARBA00004429"/>
    </source>
</evidence>
<feature type="transmembrane region" description="Helical" evidence="12">
    <location>
        <begin position="38"/>
        <end position="62"/>
    </location>
</feature>
<evidence type="ECO:0000256" key="8">
    <source>
        <dbReference type="ARBA" id="ARBA00022989"/>
    </source>
</evidence>
<evidence type="ECO:0000256" key="10">
    <source>
        <dbReference type="ARBA" id="ARBA00024202"/>
    </source>
</evidence>
<evidence type="ECO:0000256" key="3">
    <source>
        <dbReference type="ARBA" id="ARBA00022475"/>
    </source>
</evidence>
<protein>
    <recommendedName>
        <fullName evidence="11">Oligopeptide transport system permease protein OppC</fullName>
    </recommendedName>
</protein>
<keyword evidence="7" id="KW-0653">Protein transport</keyword>
<dbReference type="Gene3D" id="1.10.3720.10">
    <property type="entry name" value="MetI-like"/>
    <property type="match status" value="1"/>
</dbReference>
<reference evidence="14" key="1">
    <citation type="submission" date="2021-01" db="EMBL/GenBank/DDBJ databases">
        <title>Whole genome shotgun sequence of Planotetraspora silvatica NBRC 100141.</title>
        <authorList>
            <person name="Komaki H."/>
            <person name="Tamura T."/>
        </authorList>
    </citation>
    <scope>NUCLEOTIDE SEQUENCE</scope>
    <source>
        <strain evidence="14">NBRC 100141</strain>
    </source>
</reference>
<keyword evidence="6" id="KW-0571">Peptide transport</keyword>
<dbReference type="InterPro" id="IPR000515">
    <property type="entry name" value="MetI-like"/>
</dbReference>
<evidence type="ECO:0000256" key="7">
    <source>
        <dbReference type="ARBA" id="ARBA00022927"/>
    </source>
</evidence>
<dbReference type="PANTHER" id="PTHR43386">
    <property type="entry name" value="OLIGOPEPTIDE TRANSPORT SYSTEM PERMEASE PROTEIN APPC"/>
    <property type="match status" value="1"/>
</dbReference>
<dbReference type="InterPro" id="IPR025966">
    <property type="entry name" value="OppC_N"/>
</dbReference>
<evidence type="ECO:0000256" key="5">
    <source>
        <dbReference type="ARBA" id="ARBA00022692"/>
    </source>
</evidence>
<feature type="transmembrane region" description="Helical" evidence="12">
    <location>
        <begin position="214"/>
        <end position="235"/>
    </location>
</feature>
<dbReference type="PROSITE" id="PS50928">
    <property type="entry name" value="ABC_TM1"/>
    <property type="match status" value="1"/>
</dbReference>
<dbReference type="AlphaFoldDB" id="A0A8J3UYI6"/>
<dbReference type="GO" id="GO:0015031">
    <property type="term" value="P:protein transport"/>
    <property type="evidence" value="ECO:0007669"/>
    <property type="project" value="UniProtKB-KW"/>
</dbReference>
<organism evidence="14 15">
    <name type="scientific">Planotetraspora silvatica</name>
    <dbReference type="NCBI Taxonomy" id="234614"/>
    <lineage>
        <taxon>Bacteria</taxon>
        <taxon>Bacillati</taxon>
        <taxon>Actinomycetota</taxon>
        <taxon>Actinomycetes</taxon>
        <taxon>Streptosporangiales</taxon>
        <taxon>Streptosporangiaceae</taxon>
        <taxon>Planotetraspora</taxon>
    </lineage>
</organism>
<keyword evidence="3" id="KW-1003">Cell membrane</keyword>
<keyword evidence="15" id="KW-1185">Reference proteome</keyword>
<comment type="similarity">
    <text evidence="10">Belongs to the binding-protein-dependent transport system permease family. OppBC subfamily.</text>
</comment>
<dbReference type="GO" id="GO:0015833">
    <property type="term" value="P:peptide transport"/>
    <property type="evidence" value="ECO:0007669"/>
    <property type="project" value="UniProtKB-KW"/>
</dbReference>
<dbReference type="GO" id="GO:0055085">
    <property type="term" value="P:transmembrane transport"/>
    <property type="evidence" value="ECO:0007669"/>
    <property type="project" value="InterPro"/>
</dbReference>
<dbReference type="CDD" id="cd06261">
    <property type="entry name" value="TM_PBP2"/>
    <property type="match status" value="1"/>
</dbReference>
<evidence type="ECO:0000256" key="11">
    <source>
        <dbReference type="ARBA" id="ARBA00072251"/>
    </source>
</evidence>
<dbReference type="Pfam" id="PF12911">
    <property type="entry name" value="OppC_N"/>
    <property type="match status" value="1"/>
</dbReference>
<feature type="domain" description="ABC transmembrane type-1" evidence="13">
    <location>
        <begin position="102"/>
        <end position="290"/>
    </location>
</feature>
<dbReference type="Pfam" id="PF00528">
    <property type="entry name" value="BPD_transp_1"/>
    <property type="match status" value="1"/>
</dbReference>
<evidence type="ECO:0000256" key="6">
    <source>
        <dbReference type="ARBA" id="ARBA00022856"/>
    </source>
</evidence>
<feature type="transmembrane region" description="Helical" evidence="12">
    <location>
        <begin position="270"/>
        <end position="289"/>
    </location>
</feature>
<dbReference type="Proteomes" id="UP000644610">
    <property type="component" value="Unassembled WGS sequence"/>
</dbReference>
<dbReference type="InterPro" id="IPR050366">
    <property type="entry name" value="BP-dependent_transpt_permease"/>
</dbReference>
<keyword evidence="4" id="KW-0997">Cell inner membrane</keyword>
<sequence>MTPTRGVSARPAGQDREFTVEARSQGRLILRRFLRHKLAVASLVVFVAVVLFAFAGATLWHYSYDQLTPDISAPPSLRHPFGTDSTGIDLMAMVMRGTQRSLEIALFVALAATCVGTVYGAIAGYYRGVSDTLMMRFVDLVLTFPTIAVAAILGAQVGTSAGSWFFIGIILAALTWPIVARVVRGSVLSLREKEFIEAARALGARDRRIIFGHLVPNVMGPVIVSVTILVAAAILSETGLSFIGFGVRPPDTSLGLLVSQAQTAVSTRPWLFYFPGAFIILIVLSINFIGDGLRDAFDPTQTRVRS</sequence>
<dbReference type="EMBL" id="BOOQ01000056">
    <property type="protein sequence ID" value="GII50774.1"/>
    <property type="molecule type" value="Genomic_DNA"/>
</dbReference>
<dbReference type="PANTHER" id="PTHR43386:SF2">
    <property type="entry name" value="OLIGOPEPTIDE TRANSPORT SYSTEM PERMEASE PROTEIN OPPC"/>
    <property type="match status" value="1"/>
</dbReference>
<evidence type="ECO:0000256" key="9">
    <source>
        <dbReference type="ARBA" id="ARBA00023136"/>
    </source>
</evidence>
<proteinExistence type="inferred from homology"/>
<evidence type="ECO:0000256" key="2">
    <source>
        <dbReference type="ARBA" id="ARBA00022448"/>
    </source>
</evidence>
<evidence type="ECO:0000256" key="4">
    <source>
        <dbReference type="ARBA" id="ARBA00022519"/>
    </source>
</evidence>
<accession>A0A8J3UYI6</accession>
<keyword evidence="9 12" id="KW-0472">Membrane</keyword>
<gene>
    <name evidence="14" type="ORF">Psi02_71980</name>
</gene>
<name>A0A8J3UYI6_9ACTN</name>
<evidence type="ECO:0000256" key="12">
    <source>
        <dbReference type="RuleBase" id="RU363032"/>
    </source>
</evidence>
<feature type="transmembrane region" description="Helical" evidence="12">
    <location>
        <begin position="137"/>
        <end position="157"/>
    </location>
</feature>
<comment type="subcellular location">
    <subcellularLocation>
        <location evidence="1">Cell inner membrane</location>
        <topology evidence="1">Multi-pass membrane protein</topology>
    </subcellularLocation>
    <subcellularLocation>
        <location evidence="12">Cell membrane</location>
        <topology evidence="12">Multi-pass membrane protein</topology>
    </subcellularLocation>
</comment>
<keyword evidence="8 12" id="KW-1133">Transmembrane helix</keyword>
<dbReference type="GO" id="GO:0005886">
    <property type="term" value="C:plasma membrane"/>
    <property type="evidence" value="ECO:0007669"/>
    <property type="project" value="UniProtKB-SubCell"/>
</dbReference>
<comment type="caution">
    <text evidence="14">The sequence shown here is derived from an EMBL/GenBank/DDBJ whole genome shotgun (WGS) entry which is preliminary data.</text>
</comment>
<feature type="transmembrane region" description="Helical" evidence="12">
    <location>
        <begin position="163"/>
        <end position="183"/>
    </location>
</feature>
<evidence type="ECO:0000313" key="14">
    <source>
        <dbReference type="EMBL" id="GII50774.1"/>
    </source>
</evidence>
<dbReference type="InterPro" id="IPR035906">
    <property type="entry name" value="MetI-like_sf"/>
</dbReference>